<feature type="transmembrane region" description="Helical" evidence="2">
    <location>
        <begin position="66"/>
        <end position="86"/>
    </location>
</feature>
<organism evidence="4 5">
    <name type="scientific">Methylomonas fluvii</name>
    <dbReference type="NCBI Taxonomy" id="1854564"/>
    <lineage>
        <taxon>Bacteria</taxon>
        <taxon>Pseudomonadati</taxon>
        <taxon>Pseudomonadota</taxon>
        <taxon>Gammaproteobacteria</taxon>
        <taxon>Methylococcales</taxon>
        <taxon>Methylococcaceae</taxon>
        <taxon>Methylomonas</taxon>
    </lineage>
</organism>
<proteinExistence type="predicted"/>
<sequence length="457" mass="50743">MTASPLSFPVYAGLFLAQWLAVACNAFLDIEYGSFAREMLFWAIVFGGTSIVGWRQNHWLSGAGKVWQKAVLFIGFLLFVLVFMPIWGMPRAGLYLLAMLQASYNCVTTGRREMNLGLLVSLAIVLFAASHYRADWTVLFYLAPYIVTVVFCLVAEQVQRRGADLQRLSLGRPSSQGQGAAILAATAAIVLIGGGLYLITPQLNWPYLEWRFGQVSLQNPGGEIEQAGSGGQIGSDQPIEKAGGGQQQAADGGEGAGQQWQAGSRWPSPADMRAAAKRVNMPAWQAAAINSIAGLSESTQQALVPAVAVFFDWWEWLKQWLREHWLAALLGLLALILLAIFLAFGALLREIPWVLWLITQWDYLRLGVIGRHTGGEPAARQYYQAMSRLFALHDVPRADTANTREYLAQISRRHRDARRSAAKITGLFEAARYGDKPLADGHIRRMRELYRTIYRQL</sequence>
<dbReference type="Pfam" id="PF13559">
    <property type="entry name" value="DUF4129"/>
    <property type="match status" value="1"/>
</dbReference>
<feature type="transmembrane region" description="Helical" evidence="2">
    <location>
        <begin position="179"/>
        <end position="199"/>
    </location>
</feature>
<dbReference type="InterPro" id="IPR025403">
    <property type="entry name" value="TgpA-like_C"/>
</dbReference>
<dbReference type="RefSeq" id="WP_192395473.1">
    <property type="nucleotide sequence ID" value="NZ_CAJHIU010000003.1"/>
</dbReference>
<reference evidence="4 5" key="1">
    <citation type="submission" date="2020-09" db="EMBL/GenBank/DDBJ databases">
        <title>Methylomonas albis sp. nov. and Methylomonas fluvii sp. nov.: Two cold-adapted methanotrophs from the River Elbe and an amended description of Methylovulum psychrotolerans strain Eb1.</title>
        <authorList>
            <person name="Bussmann I.K."/>
            <person name="Klings K.-W."/>
            <person name="Warnstedt J."/>
            <person name="Hoppert M."/>
            <person name="Saborowski A."/>
            <person name="Horn F."/>
            <person name="Liebner S."/>
        </authorList>
    </citation>
    <scope>NUCLEOTIDE SEQUENCE [LARGE SCALE GENOMIC DNA]</scope>
    <source>
        <strain evidence="4 5">EbB</strain>
    </source>
</reference>
<feature type="domain" description="Protein-glutamine gamma-glutamyltransferase-like C-terminal" evidence="3">
    <location>
        <begin position="383"/>
        <end position="451"/>
    </location>
</feature>
<feature type="region of interest" description="Disordered" evidence="1">
    <location>
        <begin position="225"/>
        <end position="267"/>
    </location>
</feature>
<feature type="transmembrane region" description="Helical" evidence="2">
    <location>
        <begin position="114"/>
        <end position="132"/>
    </location>
</feature>
<dbReference type="EMBL" id="JACXST010000003">
    <property type="protein sequence ID" value="MBD9362722.1"/>
    <property type="molecule type" value="Genomic_DNA"/>
</dbReference>
<evidence type="ECO:0000259" key="3">
    <source>
        <dbReference type="Pfam" id="PF13559"/>
    </source>
</evidence>
<feature type="transmembrane region" description="Helical" evidence="2">
    <location>
        <begin position="39"/>
        <end position="54"/>
    </location>
</feature>
<evidence type="ECO:0000313" key="5">
    <source>
        <dbReference type="Proteomes" id="UP000641152"/>
    </source>
</evidence>
<accession>A0ABR9DLE5</accession>
<name>A0ABR9DLE5_9GAMM</name>
<keyword evidence="2" id="KW-1133">Transmembrane helix</keyword>
<gene>
    <name evidence="4" type="ORF">EBB_19865</name>
</gene>
<keyword evidence="2" id="KW-0472">Membrane</keyword>
<feature type="compositionally biased region" description="Gly residues" evidence="1">
    <location>
        <begin position="242"/>
        <end position="256"/>
    </location>
</feature>
<feature type="transmembrane region" description="Helical" evidence="2">
    <location>
        <begin position="325"/>
        <end position="348"/>
    </location>
</feature>
<keyword evidence="5" id="KW-1185">Reference proteome</keyword>
<dbReference type="InterPro" id="IPR052901">
    <property type="entry name" value="Bact_TGase-like"/>
</dbReference>
<dbReference type="Proteomes" id="UP000641152">
    <property type="component" value="Unassembled WGS sequence"/>
</dbReference>
<evidence type="ECO:0000313" key="4">
    <source>
        <dbReference type="EMBL" id="MBD9362722.1"/>
    </source>
</evidence>
<comment type="caution">
    <text evidence="4">The sequence shown here is derived from an EMBL/GenBank/DDBJ whole genome shotgun (WGS) entry which is preliminary data.</text>
</comment>
<protein>
    <submittedName>
        <fullName evidence="4">DUF4129 domain-containing protein</fullName>
    </submittedName>
</protein>
<keyword evidence="2" id="KW-0812">Transmembrane</keyword>
<evidence type="ECO:0000256" key="2">
    <source>
        <dbReference type="SAM" id="Phobius"/>
    </source>
</evidence>
<dbReference type="PANTHER" id="PTHR42736">
    <property type="entry name" value="PROTEIN-GLUTAMINE GAMMA-GLUTAMYLTRANSFERASE"/>
    <property type="match status" value="1"/>
</dbReference>
<evidence type="ECO:0000256" key="1">
    <source>
        <dbReference type="SAM" id="MobiDB-lite"/>
    </source>
</evidence>
<dbReference type="PANTHER" id="PTHR42736:SF1">
    <property type="entry name" value="PROTEIN-GLUTAMINE GAMMA-GLUTAMYLTRANSFERASE"/>
    <property type="match status" value="1"/>
</dbReference>
<feature type="transmembrane region" description="Helical" evidence="2">
    <location>
        <begin position="138"/>
        <end position="158"/>
    </location>
</feature>